<evidence type="ECO:0008006" key="3">
    <source>
        <dbReference type="Google" id="ProtNLM"/>
    </source>
</evidence>
<protein>
    <recommendedName>
        <fullName evidence="3">Aspartate dehydrogenase</fullName>
    </recommendedName>
</protein>
<name>A0A397RU17_9MOLU</name>
<dbReference type="EMBL" id="QXEV01000008">
    <property type="protein sequence ID" value="RIA75919.1"/>
    <property type="molecule type" value="Genomic_DNA"/>
</dbReference>
<keyword evidence="2" id="KW-1185">Reference proteome</keyword>
<dbReference type="InParanoid" id="A0A397RU17"/>
<accession>A0A397RU17</accession>
<dbReference type="AlphaFoldDB" id="A0A397RU17"/>
<organism evidence="1 2">
    <name type="scientific">Anaeroplasma bactoclasticum</name>
    <dbReference type="NCBI Taxonomy" id="2088"/>
    <lineage>
        <taxon>Bacteria</taxon>
        <taxon>Bacillati</taxon>
        <taxon>Mycoplasmatota</taxon>
        <taxon>Mollicutes</taxon>
        <taxon>Anaeroplasmatales</taxon>
        <taxon>Anaeroplasmataceae</taxon>
        <taxon>Anaeroplasma</taxon>
    </lineage>
</organism>
<evidence type="ECO:0000313" key="2">
    <source>
        <dbReference type="Proteomes" id="UP000266506"/>
    </source>
</evidence>
<gene>
    <name evidence="1" type="ORF">EI71_00950</name>
</gene>
<evidence type="ECO:0000313" key="1">
    <source>
        <dbReference type="EMBL" id="RIA75919.1"/>
    </source>
</evidence>
<sequence length="71" mass="8590">MFFKKKEKKEYYDKENLVPILMVSICTGETVAGFEDKRNKKFNEVMLIRNDNDLKEFMKKYGLEEIPNKEY</sequence>
<dbReference type="RefSeq" id="WP_119016103.1">
    <property type="nucleotide sequence ID" value="NZ_QXEV01000008.1"/>
</dbReference>
<dbReference type="OrthoDB" id="9799109at2"/>
<comment type="caution">
    <text evidence="1">The sequence shown here is derived from an EMBL/GenBank/DDBJ whole genome shotgun (WGS) entry which is preliminary data.</text>
</comment>
<dbReference type="Proteomes" id="UP000266506">
    <property type="component" value="Unassembled WGS sequence"/>
</dbReference>
<reference evidence="1 2" key="1">
    <citation type="submission" date="2018-08" db="EMBL/GenBank/DDBJ databases">
        <title>Genomic Encyclopedia of Archaeal and Bacterial Type Strains, Phase II (KMG-II): from individual species to whole genera.</title>
        <authorList>
            <person name="Goeker M."/>
        </authorList>
    </citation>
    <scope>NUCLEOTIDE SEQUENCE [LARGE SCALE GENOMIC DNA]</scope>
    <source>
        <strain evidence="1 2">ATCC 27112</strain>
    </source>
</reference>
<proteinExistence type="predicted"/>